<feature type="compositionally biased region" description="Low complexity" evidence="1">
    <location>
        <begin position="249"/>
        <end position="262"/>
    </location>
</feature>
<dbReference type="Pfam" id="PF02037">
    <property type="entry name" value="SAP"/>
    <property type="match status" value="1"/>
</dbReference>
<keyword evidence="4" id="KW-1185">Reference proteome</keyword>
<dbReference type="RefSeq" id="XP_067752215.1">
    <property type="nucleotide sequence ID" value="XM_067896058.1"/>
</dbReference>
<dbReference type="AlphaFoldDB" id="A0A836HP75"/>
<feature type="compositionally biased region" description="Polar residues" evidence="1">
    <location>
        <begin position="43"/>
        <end position="54"/>
    </location>
</feature>
<evidence type="ECO:0000313" key="4">
    <source>
        <dbReference type="Proteomes" id="UP000674318"/>
    </source>
</evidence>
<evidence type="ECO:0000259" key="2">
    <source>
        <dbReference type="PROSITE" id="PS50800"/>
    </source>
</evidence>
<feature type="region of interest" description="Disordered" evidence="1">
    <location>
        <begin position="224"/>
        <end position="278"/>
    </location>
</feature>
<dbReference type="KEGG" id="phet:94286135"/>
<dbReference type="OrthoDB" id="445357at2759"/>
<evidence type="ECO:0000256" key="1">
    <source>
        <dbReference type="SAM" id="MobiDB-lite"/>
    </source>
</evidence>
<feature type="compositionally biased region" description="Low complexity" evidence="1">
    <location>
        <begin position="126"/>
        <end position="140"/>
    </location>
</feature>
<dbReference type="InterPro" id="IPR036361">
    <property type="entry name" value="SAP_dom_sf"/>
</dbReference>
<dbReference type="SUPFAM" id="SSF68906">
    <property type="entry name" value="SAP domain"/>
    <property type="match status" value="1"/>
</dbReference>
<feature type="region of interest" description="Disordered" evidence="1">
    <location>
        <begin position="39"/>
        <end position="59"/>
    </location>
</feature>
<accession>A0A836HP75</accession>
<gene>
    <name evidence="3" type="ORF">JKF63_00004</name>
</gene>
<proteinExistence type="predicted"/>
<dbReference type="GeneID" id="94286135"/>
<dbReference type="Gene3D" id="1.10.720.30">
    <property type="entry name" value="SAP domain"/>
    <property type="match status" value="1"/>
</dbReference>
<comment type="caution">
    <text evidence="3">The sequence shown here is derived from an EMBL/GenBank/DDBJ whole genome shotgun (WGS) entry which is preliminary data.</text>
</comment>
<dbReference type="PROSITE" id="PS50800">
    <property type="entry name" value="SAP"/>
    <property type="match status" value="1"/>
</dbReference>
<dbReference type="Proteomes" id="UP000674318">
    <property type="component" value="Unassembled WGS sequence"/>
</dbReference>
<protein>
    <recommendedName>
        <fullName evidence="2">SAP domain-containing protein</fullName>
    </recommendedName>
</protein>
<name>A0A836HP75_9TRYP</name>
<evidence type="ECO:0000313" key="3">
    <source>
        <dbReference type="EMBL" id="KAG5489887.1"/>
    </source>
</evidence>
<dbReference type="InterPro" id="IPR003034">
    <property type="entry name" value="SAP_dom"/>
</dbReference>
<reference evidence="3 4" key="1">
    <citation type="submission" date="2021-02" db="EMBL/GenBank/DDBJ databases">
        <title>Porcisia hertigi Genome sequencing and assembly.</title>
        <authorList>
            <person name="Almutairi H."/>
            <person name="Gatherer D."/>
        </authorList>
    </citation>
    <scope>NUCLEOTIDE SEQUENCE [LARGE SCALE GENOMIC DNA]</scope>
    <source>
        <strain evidence="3 4">C119</strain>
    </source>
</reference>
<feature type="domain" description="SAP" evidence="2">
    <location>
        <begin position="180"/>
        <end position="214"/>
    </location>
</feature>
<dbReference type="SMART" id="SM00513">
    <property type="entry name" value="SAP"/>
    <property type="match status" value="1"/>
</dbReference>
<organism evidence="3 4">
    <name type="scientific">Porcisia hertigi</name>
    <dbReference type="NCBI Taxonomy" id="2761500"/>
    <lineage>
        <taxon>Eukaryota</taxon>
        <taxon>Discoba</taxon>
        <taxon>Euglenozoa</taxon>
        <taxon>Kinetoplastea</taxon>
        <taxon>Metakinetoplastina</taxon>
        <taxon>Trypanosomatida</taxon>
        <taxon>Trypanosomatidae</taxon>
        <taxon>Leishmaniinae</taxon>
        <taxon>Porcisia</taxon>
    </lineage>
</organism>
<feature type="region of interest" description="Disordered" evidence="1">
    <location>
        <begin position="124"/>
        <end position="181"/>
    </location>
</feature>
<sequence length="323" mass="34625">MVSVKRRLVYVADESEVLLNELSGTPPTRQSRMTQLLVPLSPPTSSQKSPNSASPLPRPINTFADAAGVARVDTALLVSYDGFLLTEGNGHLSMPRDAVQAANIRDALKTCREFLKGFLNARRAETASPESSSTGSSSSTYIEDDDSDLYYSSSDTSPTTGTRAAHVSKKRPLRAVPQSPSQMTVVELKELLRKRGLSTAGNKACLVNRIQTLQQVHQSEGVLETASPIVSTKEPPLPSSISDHTTRNSSVSVPSLPSRSPSTQLQSPDSHTGDEKNGGIWGALVHAGSRIFRRGARASSGIHTYALQNSDSTPSSKRRRCSA</sequence>
<dbReference type="EMBL" id="JAFJZO010000036">
    <property type="protein sequence ID" value="KAG5489887.1"/>
    <property type="molecule type" value="Genomic_DNA"/>
</dbReference>